<sequence length="127" mass="14517">MEAESQKAFEELKKRMFEATSKLRQTQAQITVANRSIKKAVLTGQELQQVPENTRTYHSLGKMFVLEPRNNLLIEQAGMVREVEQDLEKLKKAQEYHEKELKEVESAFKELLSSSPALAREILAAQG</sequence>
<dbReference type="Pfam" id="PF01920">
    <property type="entry name" value="Prefoldin_2"/>
    <property type="match status" value="1"/>
</dbReference>
<evidence type="ECO:0000256" key="1">
    <source>
        <dbReference type="ARBA" id="ARBA00008045"/>
    </source>
</evidence>
<dbReference type="OrthoDB" id="2014062at2759"/>
<evidence type="ECO:0000256" key="2">
    <source>
        <dbReference type="ARBA" id="ARBA00023186"/>
    </source>
</evidence>
<feature type="coiled-coil region" evidence="3">
    <location>
        <begin position="73"/>
        <end position="107"/>
    </location>
</feature>
<organism evidence="4 5">
    <name type="scientific">Klebsormidium nitens</name>
    <name type="common">Green alga</name>
    <name type="synonym">Ulothrix nitens</name>
    <dbReference type="NCBI Taxonomy" id="105231"/>
    <lineage>
        <taxon>Eukaryota</taxon>
        <taxon>Viridiplantae</taxon>
        <taxon>Streptophyta</taxon>
        <taxon>Klebsormidiophyceae</taxon>
        <taxon>Klebsormidiales</taxon>
        <taxon>Klebsormidiaceae</taxon>
        <taxon>Klebsormidium</taxon>
    </lineage>
</organism>
<dbReference type="Proteomes" id="UP000054558">
    <property type="component" value="Unassembled WGS sequence"/>
</dbReference>
<keyword evidence="5" id="KW-1185">Reference proteome</keyword>
<dbReference type="EMBL" id="DF237078">
    <property type="protein sequence ID" value="GAQ82934.1"/>
    <property type="molecule type" value="Genomic_DNA"/>
</dbReference>
<dbReference type="InterPro" id="IPR009053">
    <property type="entry name" value="Prefoldin"/>
</dbReference>
<evidence type="ECO:0000256" key="3">
    <source>
        <dbReference type="SAM" id="Coils"/>
    </source>
</evidence>
<dbReference type="STRING" id="105231.A0A1Y1HWB6"/>
<gene>
    <name evidence="4" type="ORF">KFL_001290250</name>
</gene>
<dbReference type="GO" id="GO:0009409">
    <property type="term" value="P:response to cold"/>
    <property type="evidence" value="ECO:0007669"/>
    <property type="project" value="UniProtKB-ARBA"/>
</dbReference>
<dbReference type="GO" id="GO:0044183">
    <property type="term" value="F:protein folding chaperone"/>
    <property type="evidence" value="ECO:0000318"/>
    <property type="project" value="GO_Central"/>
</dbReference>
<dbReference type="OMA" id="REMIQQK"/>
<evidence type="ECO:0000313" key="5">
    <source>
        <dbReference type="Proteomes" id="UP000054558"/>
    </source>
</evidence>
<dbReference type="GO" id="GO:0051082">
    <property type="term" value="F:unfolded protein binding"/>
    <property type="evidence" value="ECO:0000318"/>
    <property type="project" value="GO_Central"/>
</dbReference>
<name>A0A1Y1HWB6_KLENI</name>
<keyword evidence="3" id="KW-0175">Coiled coil</keyword>
<dbReference type="Gene3D" id="1.10.287.370">
    <property type="match status" value="1"/>
</dbReference>
<evidence type="ECO:0000313" key="4">
    <source>
        <dbReference type="EMBL" id="GAQ82934.1"/>
    </source>
</evidence>
<dbReference type="AlphaFoldDB" id="A0A1Y1HWB6"/>
<dbReference type="GO" id="GO:0006457">
    <property type="term" value="P:protein folding"/>
    <property type="evidence" value="ECO:0000318"/>
    <property type="project" value="GO_Central"/>
</dbReference>
<protein>
    <submittedName>
        <fullName evidence="4">Prefoldin subunit</fullName>
    </submittedName>
</protein>
<dbReference type="GO" id="GO:0005737">
    <property type="term" value="C:cytoplasm"/>
    <property type="evidence" value="ECO:0000318"/>
    <property type="project" value="GO_Central"/>
</dbReference>
<dbReference type="PANTHER" id="PTHR20903">
    <property type="entry name" value="PREFOLDIN SUBUNIT 1-RELATED"/>
    <property type="match status" value="1"/>
</dbReference>
<dbReference type="SUPFAM" id="SSF46579">
    <property type="entry name" value="Prefoldin"/>
    <property type="match status" value="1"/>
</dbReference>
<reference evidence="4 5" key="1">
    <citation type="journal article" date="2014" name="Nat. Commun.">
        <title>Klebsormidium flaccidum genome reveals primary factors for plant terrestrial adaptation.</title>
        <authorList>
            <person name="Hori K."/>
            <person name="Maruyama F."/>
            <person name="Fujisawa T."/>
            <person name="Togashi T."/>
            <person name="Yamamoto N."/>
            <person name="Seo M."/>
            <person name="Sato S."/>
            <person name="Yamada T."/>
            <person name="Mori H."/>
            <person name="Tajima N."/>
            <person name="Moriyama T."/>
            <person name="Ikeuchi M."/>
            <person name="Watanabe M."/>
            <person name="Wada H."/>
            <person name="Kobayashi K."/>
            <person name="Saito M."/>
            <person name="Masuda T."/>
            <person name="Sasaki-Sekimoto Y."/>
            <person name="Mashiguchi K."/>
            <person name="Awai K."/>
            <person name="Shimojima M."/>
            <person name="Masuda S."/>
            <person name="Iwai M."/>
            <person name="Nobusawa T."/>
            <person name="Narise T."/>
            <person name="Kondo S."/>
            <person name="Saito H."/>
            <person name="Sato R."/>
            <person name="Murakawa M."/>
            <person name="Ihara Y."/>
            <person name="Oshima-Yamada Y."/>
            <person name="Ohtaka K."/>
            <person name="Satoh M."/>
            <person name="Sonobe K."/>
            <person name="Ishii M."/>
            <person name="Ohtani R."/>
            <person name="Kanamori-Sato M."/>
            <person name="Honoki R."/>
            <person name="Miyazaki D."/>
            <person name="Mochizuki H."/>
            <person name="Umetsu J."/>
            <person name="Higashi K."/>
            <person name="Shibata D."/>
            <person name="Kamiya Y."/>
            <person name="Sato N."/>
            <person name="Nakamura Y."/>
            <person name="Tabata S."/>
            <person name="Ida S."/>
            <person name="Kurokawa K."/>
            <person name="Ohta H."/>
        </authorList>
    </citation>
    <scope>NUCLEOTIDE SEQUENCE [LARGE SCALE GENOMIC DNA]</scope>
    <source>
        <strain evidence="4 5">NIES-2285</strain>
    </source>
</reference>
<dbReference type="PANTHER" id="PTHR20903:SF0">
    <property type="entry name" value="PREFOLDIN SUBUNIT 1"/>
    <property type="match status" value="1"/>
</dbReference>
<proteinExistence type="inferred from homology"/>
<accession>A0A1Y1HWB6</accession>
<dbReference type="GO" id="GO:0016272">
    <property type="term" value="C:prefoldin complex"/>
    <property type="evidence" value="ECO:0007669"/>
    <property type="project" value="InterPro"/>
</dbReference>
<comment type="similarity">
    <text evidence="1">Belongs to the prefoldin subunit beta family.</text>
</comment>
<dbReference type="InterPro" id="IPR002777">
    <property type="entry name" value="PFD_beta-like"/>
</dbReference>
<keyword evidence="2" id="KW-0143">Chaperone</keyword>